<dbReference type="Proteomes" id="UP000321907">
    <property type="component" value="Unassembled WGS sequence"/>
</dbReference>
<evidence type="ECO:0000313" key="2">
    <source>
        <dbReference type="EMBL" id="TXF84707.1"/>
    </source>
</evidence>
<sequence>MATKLHKEKQRFNDKVVIALLGVAILALLYGTAYSLIVEPSEPLKAGMFLLSALAVSGWLYYLVQLRLEVKISDKSIKYQMAPLHTSSRKIKWKEVEECAIVKTPKVAQWHGANLCYGAESRFSLVGRNGLSLTTKDGRKYFIGCSDVDQLQEAMQSLSLG</sequence>
<dbReference type="AlphaFoldDB" id="A0A5C7FHP5"/>
<reference evidence="2 3" key="1">
    <citation type="submission" date="2019-08" db="EMBL/GenBank/DDBJ databases">
        <title>Lewinella sp. strain SSH13 Genome sequencing and assembly.</title>
        <authorList>
            <person name="Kim I."/>
        </authorList>
    </citation>
    <scope>NUCLEOTIDE SEQUENCE [LARGE SCALE GENOMIC DNA]</scope>
    <source>
        <strain evidence="2 3">SSH13</strain>
    </source>
</reference>
<dbReference type="RefSeq" id="WP_147932762.1">
    <property type="nucleotide sequence ID" value="NZ_VOXD01000052.1"/>
</dbReference>
<evidence type="ECO:0000313" key="3">
    <source>
        <dbReference type="Proteomes" id="UP000321907"/>
    </source>
</evidence>
<evidence type="ECO:0000256" key="1">
    <source>
        <dbReference type="SAM" id="Phobius"/>
    </source>
</evidence>
<dbReference type="EMBL" id="VOXD01000052">
    <property type="protein sequence ID" value="TXF84707.1"/>
    <property type="molecule type" value="Genomic_DNA"/>
</dbReference>
<keyword evidence="1" id="KW-1133">Transmembrane helix</keyword>
<keyword evidence="1" id="KW-0472">Membrane</keyword>
<accession>A0A5C7FHP5</accession>
<name>A0A5C7FHP5_9BACT</name>
<keyword evidence="3" id="KW-1185">Reference proteome</keyword>
<feature type="transmembrane region" description="Helical" evidence="1">
    <location>
        <begin position="16"/>
        <end position="38"/>
    </location>
</feature>
<feature type="transmembrane region" description="Helical" evidence="1">
    <location>
        <begin position="44"/>
        <end position="64"/>
    </location>
</feature>
<organism evidence="2 3">
    <name type="scientific">Neolewinella aurantiaca</name>
    <dbReference type="NCBI Taxonomy" id="2602767"/>
    <lineage>
        <taxon>Bacteria</taxon>
        <taxon>Pseudomonadati</taxon>
        <taxon>Bacteroidota</taxon>
        <taxon>Saprospiria</taxon>
        <taxon>Saprospirales</taxon>
        <taxon>Lewinellaceae</taxon>
        <taxon>Neolewinella</taxon>
    </lineage>
</organism>
<keyword evidence="1" id="KW-0812">Transmembrane</keyword>
<comment type="caution">
    <text evidence="2">The sequence shown here is derived from an EMBL/GenBank/DDBJ whole genome shotgun (WGS) entry which is preliminary data.</text>
</comment>
<dbReference type="OrthoDB" id="1494008at2"/>
<proteinExistence type="predicted"/>
<gene>
    <name evidence="2" type="ORF">FUA23_21080</name>
</gene>
<protein>
    <submittedName>
        <fullName evidence="2">Uncharacterized protein</fullName>
    </submittedName>
</protein>